<reference evidence="3" key="1">
    <citation type="submission" date="2018-05" db="EMBL/GenBank/DDBJ databases">
        <authorList>
            <person name="Lanie J.A."/>
            <person name="Ng W.-L."/>
            <person name="Kazmierczak K.M."/>
            <person name="Andrzejewski T.M."/>
            <person name="Davidsen T.M."/>
            <person name="Wayne K.J."/>
            <person name="Tettelin H."/>
            <person name="Glass J.I."/>
            <person name="Rusch D."/>
            <person name="Podicherti R."/>
            <person name="Tsui H.-C.T."/>
            <person name="Winkler M.E."/>
        </authorList>
    </citation>
    <scope>NUCLEOTIDE SEQUENCE</scope>
</reference>
<feature type="domain" description="Thioredoxin" evidence="2">
    <location>
        <begin position="31"/>
        <end position="142"/>
    </location>
</feature>
<organism evidence="3">
    <name type="scientific">marine metagenome</name>
    <dbReference type="NCBI Taxonomy" id="408172"/>
    <lineage>
        <taxon>unclassified sequences</taxon>
        <taxon>metagenomes</taxon>
        <taxon>ecological metagenomes</taxon>
    </lineage>
</organism>
<dbReference type="InterPro" id="IPR013766">
    <property type="entry name" value="Thioredoxin_domain"/>
</dbReference>
<gene>
    <name evidence="3" type="ORF">METZ01_LOCUS255918</name>
</gene>
<keyword evidence="1" id="KW-0732">Signal</keyword>
<dbReference type="Pfam" id="PF13899">
    <property type="entry name" value="Thioredoxin_7"/>
    <property type="match status" value="1"/>
</dbReference>
<dbReference type="InterPro" id="IPR036249">
    <property type="entry name" value="Thioredoxin-like_sf"/>
</dbReference>
<accession>A0A382IT80</accession>
<dbReference type="PROSITE" id="PS51352">
    <property type="entry name" value="THIOREDOXIN_2"/>
    <property type="match status" value="1"/>
</dbReference>
<dbReference type="PANTHER" id="PTHR15337">
    <property type="entry name" value="ANTERIOR GRADIENT PROTEIN-RELATED"/>
    <property type="match status" value="1"/>
</dbReference>
<name>A0A382IT80_9ZZZZ</name>
<sequence>MMPKTRRRPFVTLLALSVLVSALLFQAACDDRAHVPAPATQAQKVSVEEIAWFEGSVEDAFAQARAQDKPVYLYWGAVWCPPCQEIKNTVFKSKQFIAQTELFIPVYLDGDTERAQTWGETLGVKGYPTMIVFNPAGEEITR</sequence>
<dbReference type="SUPFAM" id="SSF52833">
    <property type="entry name" value="Thioredoxin-like"/>
    <property type="match status" value="1"/>
</dbReference>
<dbReference type="EMBL" id="UINC01069579">
    <property type="protein sequence ID" value="SVC03064.1"/>
    <property type="molecule type" value="Genomic_DNA"/>
</dbReference>
<evidence type="ECO:0000259" key="2">
    <source>
        <dbReference type="PROSITE" id="PS51352"/>
    </source>
</evidence>
<dbReference type="PANTHER" id="PTHR15337:SF11">
    <property type="entry name" value="THIOREDOXIN DOMAIN-CONTAINING PROTEIN"/>
    <property type="match status" value="1"/>
</dbReference>
<evidence type="ECO:0000313" key="3">
    <source>
        <dbReference type="EMBL" id="SVC03064.1"/>
    </source>
</evidence>
<proteinExistence type="predicted"/>
<dbReference type="AlphaFoldDB" id="A0A382IT80"/>
<dbReference type="InterPro" id="IPR051099">
    <property type="entry name" value="AGR/TXD"/>
</dbReference>
<evidence type="ECO:0000256" key="1">
    <source>
        <dbReference type="ARBA" id="ARBA00022729"/>
    </source>
</evidence>
<dbReference type="Gene3D" id="3.40.30.10">
    <property type="entry name" value="Glutaredoxin"/>
    <property type="match status" value="1"/>
</dbReference>
<feature type="non-terminal residue" evidence="3">
    <location>
        <position position="142"/>
    </location>
</feature>
<protein>
    <recommendedName>
        <fullName evidence="2">Thioredoxin domain-containing protein</fullName>
    </recommendedName>
</protein>